<keyword evidence="3" id="KW-0963">Cytoplasm</keyword>
<accession>A0ABP8LKI4</accession>
<dbReference type="Pfam" id="PF25045">
    <property type="entry name" value="vWA_Ro60"/>
    <property type="match status" value="1"/>
</dbReference>
<keyword evidence="6" id="KW-0687">Ribonucleoprotein</keyword>
<dbReference type="InterPro" id="IPR040322">
    <property type="entry name" value="TROVE2"/>
</dbReference>
<evidence type="ECO:0000256" key="3">
    <source>
        <dbReference type="ARBA" id="ARBA00022490"/>
    </source>
</evidence>
<keyword evidence="4" id="KW-0479">Metal-binding</keyword>
<dbReference type="InterPro" id="IPR008858">
    <property type="entry name" value="TROVE_dom"/>
</dbReference>
<dbReference type="InterPro" id="IPR036465">
    <property type="entry name" value="vWFA_dom_sf"/>
</dbReference>
<dbReference type="Gene3D" id="3.40.50.410">
    <property type="entry name" value="von Willebrand factor, type A domain"/>
    <property type="match status" value="1"/>
</dbReference>
<organism evidence="8 9">
    <name type="scientific">Ravibacter arvi</name>
    <dbReference type="NCBI Taxonomy" id="2051041"/>
    <lineage>
        <taxon>Bacteria</taxon>
        <taxon>Pseudomonadati</taxon>
        <taxon>Bacteroidota</taxon>
        <taxon>Cytophagia</taxon>
        <taxon>Cytophagales</taxon>
        <taxon>Spirosomataceae</taxon>
        <taxon>Ravibacter</taxon>
    </lineage>
</organism>
<evidence type="ECO:0000313" key="9">
    <source>
        <dbReference type="Proteomes" id="UP001501508"/>
    </source>
</evidence>
<dbReference type="Pfam" id="PF05731">
    <property type="entry name" value="TROVE"/>
    <property type="match status" value="2"/>
</dbReference>
<dbReference type="InterPro" id="IPR056800">
    <property type="entry name" value="vWA_Ro60"/>
</dbReference>
<dbReference type="SUPFAM" id="SSF140864">
    <property type="entry name" value="TROVE domain-like"/>
    <property type="match status" value="1"/>
</dbReference>
<evidence type="ECO:0000256" key="1">
    <source>
        <dbReference type="ARBA" id="ARBA00004496"/>
    </source>
</evidence>
<dbReference type="RefSeq" id="WP_345025925.1">
    <property type="nucleotide sequence ID" value="NZ_BAABEY010000001.1"/>
</dbReference>
<dbReference type="InterPro" id="IPR037214">
    <property type="entry name" value="TROVE_dom_sf"/>
</dbReference>
<dbReference type="Proteomes" id="UP001501508">
    <property type="component" value="Unassembled WGS sequence"/>
</dbReference>
<dbReference type="EMBL" id="BAABEY010000001">
    <property type="protein sequence ID" value="GAA4430616.1"/>
    <property type="molecule type" value="Genomic_DNA"/>
</dbReference>
<reference evidence="9" key="1">
    <citation type="journal article" date="2019" name="Int. J. Syst. Evol. Microbiol.">
        <title>The Global Catalogue of Microorganisms (GCM) 10K type strain sequencing project: providing services to taxonomists for standard genome sequencing and annotation.</title>
        <authorList>
            <consortium name="The Broad Institute Genomics Platform"/>
            <consortium name="The Broad Institute Genome Sequencing Center for Infectious Disease"/>
            <person name="Wu L."/>
            <person name="Ma J."/>
        </authorList>
    </citation>
    <scope>NUCLEOTIDE SEQUENCE [LARGE SCALE GENOMIC DNA]</scope>
    <source>
        <strain evidence="9">JCM 31920</strain>
    </source>
</reference>
<gene>
    <name evidence="8" type="ORF">GCM10023091_00100</name>
</gene>
<evidence type="ECO:0000256" key="5">
    <source>
        <dbReference type="ARBA" id="ARBA00022884"/>
    </source>
</evidence>
<dbReference type="PANTHER" id="PTHR14202:SF0">
    <property type="entry name" value="RNA-BINDING PROTEIN RO60"/>
    <property type="match status" value="1"/>
</dbReference>
<name>A0ABP8LKI4_9BACT</name>
<evidence type="ECO:0000256" key="6">
    <source>
        <dbReference type="ARBA" id="ARBA00023274"/>
    </source>
</evidence>
<feature type="domain" description="TROVE" evidence="7">
    <location>
        <begin position="13"/>
        <end position="336"/>
    </location>
</feature>
<dbReference type="PANTHER" id="PTHR14202">
    <property type="entry name" value="60 KDA RIBONUCLEOPROTEIN SSA/RO"/>
    <property type="match status" value="1"/>
</dbReference>
<proteinExistence type="inferred from homology"/>
<protein>
    <submittedName>
        <fullName evidence="8">TROVE domain-containing protein</fullName>
    </submittedName>
</protein>
<sequence length="531" mass="60101">MRFNTVNNGSMQIKNYEGEKTFRLDPAMELYTAVVTWSVSDSFYEKDNDRLLRVRKLIAENDPLFVAKLAVYTRYKMYMRSAPLVLLTELARVHSGDDLVSKATAKVIARADEITELLACYQVLNKRKGFKKLGGLSKQLQKGLSTAFNRFDEYQFAKYNRPAEIRLRDALFMVHPKPKDEAQQHLFNKIADDRLETPYTWETELSALGQVSYECDAEKEAAFKAKWEELIDSGKLGHMATLRNLRNMLEAGVSHPHIRKVADQLSAPEKVANAKQFPFRYLAAYRELLSLPTGKSGLSEKLKSFFTGSDGYVGELLEALEKAVVQSASVIAGFDENTRILLACDISGSMQKPVSPKSKVLLYDVGLMLAMLLQSRCRNVRVGMFGDTWKLIPVPKNNVLANVQEFYRREGEVGYSTNGFLVIEDLLKQKVVMDKVMLFTDCQLWNSMTGTKNIYALWLEYKRTVAPDARLYLFDLMGYGRPPVQIIQNEVYLLAGWSDKIFGVLDALENGGKALDEIERIDIASCSPGFL</sequence>
<keyword evidence="5" id="KW-0694">RNA-binding</keyword>
<dbReference type="PROSITE" id="PS50988">
    <property type="entry name" value="TROVE"/>
    <property type="match status" value="1"/>
</dbReference>
<dbReference type="SUPFAM" id="SSF53300">
    <property type="entry name" value="vWA-like"/>
    <property type="match status" value="1"/>
</dbReference>
<evidence type="ECO:0000259" key="7">
    <source>
        <dbReference type="PROSITE" id="PS50988"/>
    </source>
</evidence>
<keyword evidence="9" id="KW-1185">Reference proteome</keyword>
<evidence type="ECO:0000313" key="8">
    <source>
        <dbReference type="EMBL" id="GAA4430616.1"/>
    </source>
</evidence>
<evidence type="ECO:0000256" key="4">
    <source>
        <dbReference type="ARBA" id="ARBA00022723"/>
    </source>
</evidence>
<evidence type="ECO:0000256" key="2">
    <source>
        <dbReference type="ARBA" id="ARBA00007814"/>
    </source>
</evidence>
<comment type="caution">
    <text evidence="8">The sequence shown here is derived from an EMBL/GenBank/DDBJ whole genome shotgun (WGS) entry which is preliminary data.</text>
</comment>
<comment type="similarity">
    <text evidence="2">Belongs to the Ro 60 kDa family.</text>
</comment>
<comment type="subcellular location">
    <subcellularLocation>
        <location evidence="1">Cytoplasm</location>
    </subcellularLocation>
</comment>